<gene>
    <name evidence="2" type="ORF">AMS69_10095</name>
</gene>
<dbReference type="AlphaFoldDB" id="A0A0N0BNP8"/>
<name>A0A0N0BNP8_9EURY</name>
<dbReference type="Pfam" id="PF02697">
    <property type="entry name" value="VAPB_antitox"/>
    <property type="match status" value="1"/>
</dbReference>
<protein>
    <recommendedName>
        <fullName evidence="4">Antitoxin</fullName>
    </recommendedName>
</protein>
<dbReference type="InterPro" id="IPR003847">
    <property type="entry name" value="Put_antitoxin"/>
</dbReference>
<comment type="caution">
    <text evidence="2">The sequence shown here is derived from an EMBL/GenBank/DDBJ whole genome shotgun (WGS) entry which is preliminary data.</text>
</comment>
<reference evidence="2 3" key="1">
    <citation type="submission" date="2015-08" db="EMBL/GenBank/DDBJ databases">
        <title>Genomes of Isolates from Cabo Rojo, PR.</title>
        <authorList>
            <person name="Sanchez-Nieves R.L."/>
            <person name="Montalvo-Rodriguez R."/>
        </authorList>
    </citation>
    <scope>NUCLEOTIDE SEQUENCE [LARGE SCALE GENOMIC DNA]</scope>
    <source>
        <strain evidence="2 3">SL3</strain>
    </source>
</reference>
<proteinExistence type="predicted"/>
<dbReference type="PATRIC" id="fig|1705562.3.peg.181"/>
<dbReference type="Proteomes" id="UP000037729">
    <property type="component" value="Unassembled WGS sequence"/>
</dbReference>
<dbReference type="EMBL" id="LIUF01000003">
    <property type="protein sequence ID" value="KOX92804.1"/>
    <property type="molecule type" value="Genomic_DNA"/>
</dbReference>
<organism evidence="2 3">
    <name type="scientific">Haloarcula rubripromontorii</name>
    <dbReference type="NCBI Taxonomy" id="1705562"/>
    <lineage>
        <taxon>Archaea</taxon>
        <taxon>Methanobacteriati</taxon>
        <taxon>Methanobacteriota</taxon>
        <taxon>Stenosarchaea group</taxon>
        <taxon>Halobacteria</taxon>
        <taxon>Halobacteriales</taxon>
        <taxon>Haloarculaceae</taxon>
        <taxon>Haloarcula</taxon>
    </lineage>
</organism>
<dbReference type="STRING" id="1705562.AMS69_10095"/>
<evidence type="ECO:0000256" key="1">
    <source>
        <dbReference type="ARBA" id="ARBA00022649"/>
    </source>
</evidence>
<accession>A0A0N0BNP8</accession>
<keyword evidence="3" id="KW-1185">Reference proteome</keyword>
<dbReference type="RefSeq" id="WP_053967958.1">
    <property type="nucleotide sequence ID" value="NZ_LIUF01000003.1"/>
</dbReference>
<evidence type="ECO:0000313" key="2">
    <source>
        <dbReference type="EMBL" id="KOX92804.1"/>
    </source>
</evidence>
<sequence>MGTKHVRLDEDVYEAIRARKHEDETFSEAVERLIGGPSLLDLAGILSDDEADAFREAVDDVDAADEEDLDDLVDRFEGA</sequence>
<keyword evidence="1" id="KW-1277">Toxin-antitoxin system</keyword>
<evidence type="ECO:0000313" key="3">
    <source>
        <dbReference type="Proteomes" id="UP000037729"/>
    </source>
</evidence>
<evidence type="ECO:0008006" key="4">
    <source>
        <dbReference type="Google" id="ProtNLM"/>
    </source>
</evidence>
<dbReference type="OrthoDB" id="9187at2157"/>